<gene>
    <name evidence="3" type="ORF">MCOR_55739</name>
</gene>
<organism evidence="3 4">
    <name type="scientific">Mytilus coruscus</name>
    <name type="common">Sea mussel</name>
    <dbReference type="NCBI Taxonomy" id="42192"/>
    <lineage>
        <taxon>Eukaryota</taxon>
        <taxon>Metazoa</taxon>
        <taxon>Spiralia</taxon>
        <taxon>Lophotrochozoa</taxon>
        <taxon>Mollusca</taxon>
        <taxon>Bivalvia</taxon>
        <taxon>Autobranchia</taxon>
        <taxon>Pteriomorphia</taxon>
        <taxon>Mytilida</taxon>
        <taxon>Mytiloidea</taxon>
        <taxon>Mytilidae</taxon>
        <taxon>Mytilinae</taxon>
        <taxon>Mytilus</taxon>
    </lineage>
</organism>
<proteinExistence type="predicted"/>
<reference evidence="3 4" key="1">
    <citation type="submission" date="2020-06" db="EMBL/GenBank/DDBJ databases">
        <authorList>
            <person name="Li R."/>
            <person name="Bekaert M."/>
        </authorList>
    </citation>
    <scope>NUCLEOTIDE SEQUENCE [LARGE SCALE GENOMIC DNA]</scope>
    <source>
        <strain evidence="4">wild</strain>
    </source>
</reference>
<protein>
    <recommendedName>
        <fullName evidence="2">Ig-like domain-containing protein</fullName>
    </recommendedName>
</protein>
<feature type="region of interest" description="Disordered" evidence="1">
    <location>
        <begin position="1"/>
        <end position="22"/>
    </location>
</feature>
<dbReference type="InterPro" id="IPR007110">
    <property type="entry name" value="Ig-like_dom"/>
</dbReference>
<evidence type="ECO:0000313" key="3">
    <source>
        <dbReference type="EMBL" id="CAC5423769.1"/>
    </source>
</evidence>
<sequence length="280" mass="32097">MSPHCMVPEPGSYRKRNDREHGKEVTIEKMAASYLKGLCTRYEESRIDYGSQSGVFDTITDTNAKADITVSTVTTTRITEEKSTFNRDRNDMTLKEMRISCIVVIFLSVCKGDIPAMNIKQYIPGTDLLLECNLNISTSNVTWLFKTKVIWIGNKLNTMCNNSFRYEITKELFLRIKNAQISDEGKYTCLLTPPSTDGIYTVTLESSTLDDKNTSITGHSTLSEIKKEQTTLPEIHVNFNFTEQYINVKLSTGKEKERDLKKPILLNKCQGIHHRKRHWY</sequence>
<dbReference type="Gene3D" id="2.60.40.10">
    <property type="entry name" value="Immunoglobulins"/>
    <property type="match status" value="1"/>
</dbReference>
<dbReference type="SUPFAM" id="SSF48726">
    <property type="entry name" value="Immunoglobulin"/>
    <property type="match status" value="1"/>
</dbReference>
<evidence type="ECO:0000259" key="2">
    <source>
        <dbReference type="PROSITE" id="PS50835"/>
    </source>
</evidence>
<dbReference type="InterPro" id="IPR013783">
    <property type="entry name" value="Ig-like_fold"/>
</dbReference>
<accession>A0A6J8ET08</accession>
<dbReference type="PROSITE" id="PS50835">
    <property type="entry name" value="IG_LIKE"/>
    <property type="match status" value="1"/>
</dbReference>
<dbReference type="EMBL" id="CACVKT020009866">
    <property type="protein sequence ID" value="CAC5423769.1"/>
    <property type="molecule type" value="Genomic_DNA"/>
</dbReference>
<keyword evidence="4" id="KW-1185">Reference proteome</keyword>
<dbReference type="InterPro" id="IPR003598">
    <property type="entry name" value="Ig_sub2"/>
</dbReference>
<dbReference type="SMART" id="SM00408">
    <property type="entry name" value="IGc2"/>
    <property type="match status" value="1"/>
</dbReference>
<name>A0A6J8ET08_MYTCO</name>
<evidence type="ECO:0000313" key="4">
    <source>
        <dbReference type="Proteomes" id="UP000507470"/>
    </source>
</evidence>
<evidence type="ECO:0000256" key="1">
    <source>
        <dbReference type="SAM" id="MobiDB-lite"/>
    </source>
</evidence>
<dbReference type="Proteomes" id="UP000507470">
    <property type="component" value="Unassembled WGS sequence"/>
</dbReference>
<dbReference type="AlphaFoldDB" id="A0A6J8ET08"/>
<feature type="domain" description="Ig-like" evidence="2">
    <location>
        <begin position="115"/>
        <end position="205"/>
    </location>
</feature>
<dbReference type="InterPro" id="IPR036179">
    <property type="entry name" value="Ig-like_dom_sf"/>
</dbReference>
<dbReference type="OrthoDB" id="10334877at2759"/>
<dbReference type="SMART" id="SM00409">
    <property type="entry name" value="IG"/>
    <property type="match status" value="1"/>
</dbReference>
<dbReference type="InterPro" id="IPR003599">
    <property type="entry name" value="Ig_sub"/>
</dbReference>